<dbReference type="Pfam" id="PF13560">
    <property type="entry name" value="HTH_31"/>
    <property type="match status" value="1"/>
</dbReference>
<feature type="region of interest" description="Disordered" evidence="1">
    <location>
        <begin position="1"/>
        <end position="20"/>
    </location>
</feature>
<dbReference type="Proteomes" id="UP000276055">
    <property type="component" value="Unassembled WGS sequence"/>
</dbReference>
<dbReference type="GO" id="GO:0003677">
    <property type="term" value="F:DNA binding"/>
    <property type="evidence" value="ECO:0007669"/>
    <property type="project" value="InterPro"/>
</dbReference>
<reference evidence="3 4" key="1">
    <citation type="submission" date="2018-10" db="EMBL/GenBank/DDBJ databases">
        <title>Genomic Encyclopedia of Type Strains, Phase IV (KMG-IV): sequencing the most valuable type-strain genomes for metagenomic binning, comparative biology and taxonomic classification.</title>
        <authorList>
            <person name="Goeker M."/>
        </authorList>
    </citation>
    <scope>NUCLEOTIDE SEQUENCE [LARGE SCALE GENOMIC DNA]</scope>
    <source>
        <strain evidence="3 4">DSM 25586</strain>
    </source>
</reference>
<dbReference type="Gene3D" id="1.10.260.40">
    <property type="entry name" value="lambda repressor-like DNA-binding domains"/>
    <property type="match status" value="1"/>
</dbReference>
<dbReference type="PANTHER" id="PTHR35010:SF2">
    <property type="entry name" value="BLL4672 PROTEIN"/>
    <property type="match status" value="1"/>
</dbReference>
<evidence type="ECO:0000259" key="2">
    <source>
        <dbReference type="PROSITE" id="PS50943"/>
    </source>
</evidence>
<dbReference type="SUPFAM" id="SSF47413">
    <property type="entry name" value="lambda repressor-like DNA-binding domains"/>
    <property type="match status" value="1"/>
</dbReference>
<dbReference type="InterPro" id="IPR010982">
    <property type="entry name" value="Lambda_DNA-bd_dom_sf"/>
</dbReference>
<dbReference type="PANTHER" id="PTHR35010">
    <property type="entry name" value="BLL4672 PROTEIN-RELATED"/>
    <property type="match status" value="1"/>
</dbReference>
<dbReference type="PROSITE" id="PS50943">
    <property type="entry name" value="HTH_CROC1"/>
    <property type="match status" value="1"/>
</dbReference>
<dbReference type="Pfam" id="PF17765">
    <property type="entry name" value="MLTR_LBD"/>
    <property type="match status" value="1"/>
</dbReference>
<gene>
    <name evidence="3" type="ORF">C8D78_0877</name>
</gene>
<evidence type="ECO:0000313" key="4">
    <source>
        <dbReference type="Proteomes" id="UP000276055"/>
    </source>
</evidence>
<name>A0A495FP89_9MICC</name>
<protein>
    <submittedName>
        <fullName evidence="3">Xre family transcriptional regulator</fullName>
    </submittedName>
</protein>
<accession>A0A495FP89</accession>
<dbReference type="InterPro" id="IPR041413">
    <property type="entry name" value="MLTR_LBD"/>
</dbReference>
<organism evidence="3 4">
    <name type="scientific">Arthrobacter oryzae</name>
    <dbReference type="NCBI Taxonomy" id="409290"/>
    <lineage>
        <taxon>Bacteria</taxon>
        <taxon>Bacillati</taxon>
        <taxon>Actinomycetota</taxon>
        <taxon>Actinomycetes</taxon>
        <taxon>Micrococcales</taxon>
        <taxon>Micrococcaceae</taxon>
        <taxon>Arthrobacter</taxon>
    </lineage>
</organism>
<dbReference type="SMART" id="SM00530">
    <property type="entry name" value="HTH_XRE"/>
    <property type="match status" value="1"/>
</dbReference>
<feature type="domain" description="HTH cro/C1-type" evidence="2">
    <location>
        <begin position="61"/>
        <end position="108"/>
    </location>
</feature>
<sequence length="309" mass="34545">MNDRKHWEDLTGPARNHGTGPTLKLMDSRAEISSFLTSRRAKLTPEQAGVPLYSGARRVPGLRREEVAHLAGVSVDYYARLERGKITGASREVIEAIARALQLDEDERDHLLDLARLTQGRAPRRKPSTRTTVRPGIQSVLDSIDAPAFVQNARLDRLASNRIGRALYSLPEDGSRDRFNYAHYLFLDSRAPRFHRDFDTAKHNVVALLHAATARDPYDKELIQIIGTLSTQSEEFRSLWASHDVFRYRSGAKMLTHSAVGDLEFGYESFELSTDPGLVMLVYTVQPGSATADAMRILASWTAPAIPIH</sequence>
<comment type="caution">
    <text evidence="3">The sequence shown here is derived from an EMBL/GenBank/DDBJ whole genome shotgun (WGS) entry which is preliminary data.</text>
</comment>
<dbReference type="Gene3D" id="3.30.450.180">
    <property type="match status" value="1"/>
</dbReference>
<evidence type="ECO:0000313" key="3">
    <source>
        <dbReference type="EMBL" id="RKR30551.1"/>
    </source>
</evidence>
<dbReference type="AlphaFoldDB" id="A0A495FP89"/>
<dbReference type="EMBL" id="RBIR01000001">
    <property type="protein sequence ID" value="RKR30551.1"/>
    <property type="molecule type" value="Genomic_DNA"/>
</dbReference>
<dbReference type="CDD" id="cd00093">
    <property type="entry name" value="HTH_XRE"/>
    <property type="match status" value="1"/>
</dbReference>
<dbReference type="InterPro" id="IPR001387">
    <property type="entry name" value="Cro/C1-type_HTH"/>
</dbReference>
<evidence type="ECO:0000256" key="1">
    <source>
        <dbReference type="SAM" id="MobiDB-lite"/>
    </source>
</evidence>
<proteinExistence type="predicted"/>